<dbReference type="Proteomes" id="UP001489004">
    <property type="component" value="Unassembled WGS sequence"/>
</dbReference>
<reference evidence="2 3" key="1">
    <citation type="journal article" date="2024" name="Nat. Commun.">
        <title>Phylogenomics reveals the evolutionary origins of lichenization in chlorophyte algae.</title>
        <authorList>
            <person name="Puginier C."/>
            <person name="Libourel C."/>
            <person name="Otte J."/>
            <person name="Skaloud P."/>
            <person name="Haon M."/>
            <person name="Grisel S."/>
            <person name="Petersen M."/>
            <person name="Berrin J.G."/>
            <person name="Delaux P.M."/>
            <person name="Dal Grande F."/>
            <person name="Keller J."/>
        </authorList>
    </citation>
    <scope>NUCLEOTIDE SEQUENCE [LARGE SCALE GENOMIC DNA]</scope>
    <source>
        <strain evidence="2 3">SAG 2043</strain>
    </source>
</reference>
<sequence>MCPLSTSHSMAVWTGLHQARKIWQRSLIAPRKPGSPSGHAPPAAAPPSQTTPPQGPANAAYVRKPQADVTPEDYIQLWKAIKDGDIAYVQGVFEQWERPPESLLECYLLIGALGGNACLIPSFKLMLAVRQVPYLLRQVPAYEWLDLQSAEQVLAGTGLGQRLPRLEQAAKVCEVVAYMVRYYLVCEPTFRLDITDAKTGATLLMAAIESRFLPVVAALLEPIMTHEWSTAASRHQVLQINWRAHGSQERSGYTAMHHWAQACKRVLLVCAASRGRRGAIAGRETMQQMFHMLIAAGASCLAPAYDQTLPHDLISGEMLQHLHDPRLQQLLDPEEQLIAACSAIEAVSPADINDALRGCLESSFTDPRGAAEAAPLSAPSAQRLAGGGRAMCQGGHAKAVLDPEPLWLAFLELLHRAASHAPQADASLKMLQALWAAYGRWDKFGSKQVEAALRQLLTSTAASGTAELRKKWLRARPDPDAALLAGVLTVMSAQVQAPSADSAAPAGGPNKLLAALLDFGFQPSGSALVAAAGMPGLEGVVIGRLLATLSMGSVQDSRRAVEGALKEAAAHGGIRIFGALLEANALLLLPPQDQLPIIVACCISAAAHSQALALGAAALSAEVVQVVASQVMALQPPHAPTAGSFSQYHADALRAAAQAAGPHAVHAVVRGSAPAQQALDVLYMISPSGALLAAACLGETLFSQYAAGLRSSTTAAEQQRLPQLWDLPLVLVAAMAERLLAYFAGPPGEELAQAVNTPTPDGLPALAHCPVASQRVTVPIALLLDSGADLLAPIDIQGSPRAVMALSIRQSCSRSCCALSHAISPQLYSSPP</sequence>
<evidence type="ECO:0000313" key="2">
    <source>
        <dbReference type="EMBL" id="KAK9823490.1"/>
    </source>
</evidence>
<comment type="caution">
    <text evidence="2">The sequence shown here is derived from an EMBL/GenBank/DDBJ whole genome shotgun (WGS) entry which is preliminary data.</text>
</comment>
<organism evidence="2 3">
    <name type="scientific">[Myrmecia] bisecta</name>
    <dbReference type="NCBI Taxonomy" id="41462"/>
    <lineage>
        <taxon>Eukaryota</taxon>
        <taxon>Viridiplantae</taxon>
        <taxon>Chlorophyta</taxon>
        <taxon>core chlorophytes</taxon>
        <taxon>Trebouxiophyceae</taxon>
        <taxon>Trebouxiales</taxon>
        <taxon>Trebouxiaceae</taxon>
        <taxon>Myrmecia</taxon>
    </lineage>
</organism>
<evidence type="ECO:0000313" key="3">
    <source>
        <dbReference type="Proteomes" id="UP001489004"/>
    </source>
</evidence>
<feature type="region of interest" description="Disordered" evidence="1">
    <location>
        <begin position="30"/>
        <end position="59"/>
    </location>
</feature>
<name>A0AAW1QQG1_9CHLO</name>
<dbReference type="EMBL" id="JALJOR010000002">
    <property type="protein sequence ID" value="KAK9823490.1"/>
    <property type="molecule type" value="Genomic_DNA"/>
</dbReference>
<proteinExistence type="predicted"/>
<evidence type="ECO:0000256" key="1">
    <source>
        <dbReference type="SAM" id="MobiDB-lite"/>
    </source>
</evidence>
<protein>
    <submittedName>
        <fullName evidence="2">Uncharacterized protein</fullName>
    </submittedName>
</protein>
<keyword evidence="3" id="KW-1185">Reference proteome</keyword>
<accession>A0AAW1QQG1</accession>
<dbReference type="AlphaFoldDB" id="A0AAW1QQG1"/>
<feature type="compositionally biased region" description="Pro residues" evidence="1">
    <location>
        <begin position="43"/>
        <end position="55"/>
    </location>
</feature>
<gene>
    <name evidence="2" type="ORF">WJX72_003115</name>
</gene>